<dbReference type="GO" id="GO:0016020">
    <property type="term" value="C:membrane"/>
    <property type="evidence" value="ECO:0007669"/>
    <property type="project" value="TreeGrafter"/>
</dbReference>
<evidence type="ECO:0000256" key="3">
    <source>
        <dbReference type="ARBA" id="ARBA00023002"/>
    </source>
</evidence>
<dbReference type="PANTHER" id="PTHR44196">
    <property type="entry name" value="DEHYDROGENASE/REDUCTASE SDR FAMILY MEMBER 7B"/>
    <property type="match status" value="1"/>
</dbReference>
<keyword evidence="2" id="KW-0521">NADP</keyword>
<evidence type="ECO:0000256" key="2">
    <source>
        <dbReference type="ARBA" id="ARBA00022857"/>
    </source>
</evidence>
<sequence>MLNQVAIALGLCCAYSMYSRRSKEKAAVAAVAAGERVVIVGASSGIGEALALQYAARGANLLLVARRQPLLESVHTRCAAAASVHLVVADITVEEDVARVSGAAQDLLGGVDTLIINAGALSVLPFEDVARLDSAAEVVERLFKVNVFGPIALARSFLPLLIESKGKFVVVSSLAGVIAAPTRSLYSSTKFAIQGFFSAFRIEVAKHGVAVCLVLPSSVDTDLRSSAVDAATPAAAAIQAAAAGGSKLSAEQCATAIVRAADRRARETYVPGVYWWVALANFLFPEIVERGAARKYGYA</sequence>
<dbReference type="PANTHER" id="PTHR44196:SF1">
    <property type="entry name" value="DEHYDROGENASE_REDUCTASE SDR FAMILY MEMBER 7B"/>
    <property type="match status" value="1"/>
</dbReference>
<evidence type="ECO:0000256" key="5">
    <source>
        <dbReference type="RuleBase" id="RU000363"/>
    </source>
</evidence>
<dbReference type="PROSITE" id="PS00061">
    <property type="entry name" value="ADH_SHORT"/>
    <property type="match status" value="1"/>
</dbReference>
<gene>
    <name evidence="6" type="ORF">BDK51DRAFT_17303</name>
</gene>
<dbReference type="SUPFAM" id="SSF51735">
    <property type="entry name" value="NAD(P)-binding Rossmann-fold domains"/>
    <property type="match status" value="1"/>
</dbReference>
<dbReference type="InterPro" id="IPR002347">
    <property type="entry name" value="SDR_fam"/>
</dbReference>
<comment type="function">
    <text evidence="4">Putative oxidoreductase.</text>
</comment>
<evidence type="ECO:0000256" key="4">
    <source>
        <dbReference type="ARBA" id="ARBA00037096"/>
    </source>
</evidence>
<reference evidence="7" key="1">
    <citation type="journal article" date="2018" name="Nat. Microbiol.">
        <title>Leveraging single-cell genomics to expand the fungal tree of life.</title>
        <authorList>
            <person name="Ahrendt S.R."/>
            <person name="Quandt C.A."/>
            <person name="Ciobanu D."/>
            <person name="Clum A."/>
            <person name="Salamov A."/>
            <person name="Andreopoulos B."/>
            <person name="Cheng J.F."/>
            <person name="Woyke T."/>
            <person name="Pelin A."/>
            <person name="Henrissat B."/>
            <person name="Reynolds N.K."/>
            <person name="Benny G.L."/>
            <person name="Smith M.E."/>
            <person name="James T.Y."/>
            <person name="Grigoriev I.V."/>
        </authorList>
    </citation>
    <scope>NUCLEOTIDE SEQUENCE [LARGE SCALE GENOMIC DNA]</scope>
</reference>
<dbReference type="InterPro" id="IPR036291">
    <property type="entry name" value="NAD(P)-bd_dom_sf"/>
</dbReference>
<organism evidence="6 7">
    <name type="scientific">Blyttiomyces helicus</name>
    <dbReference type="NCBI Taxonomy" id="388810"/>
    <lineage>
        <taxon>Eukaryota</taxon>
        <taxon>Fungi</taxon>
        <taxon>Fungi incertae sedis</taxon>
        <taxon>Chytridiomycota</taxon>
        <taxon>Chytridiomycota incertae sedis</taxon>
        <taxon>Chytridiomycetes</taxon>
        <taxon>Chytridiomycetes incertae sedis</taxon>
        <taxon>Blyttiomyces</taxon>
    </lineage>
</organism>
<dbReference type="InterPro" id="IPR020904">
    <property type="entry name" value="Sc_DH/Rdtase_CS"/>
</dbReference>
<evidence type="ECO:0000313" key="7">
    <source>
        <dbReference type="Proteomes" id="UP000269721"/>
    </source>
</evidence>
<dbReference type="EMBL" id="KZ996549">
    <property type="protein sequence ID" value="RKO88686.1"/>
    <property type="molecule type" value="Genomic_DNA"/>
</dbReference>
<comment type="similarity">
    <text evidence="1 5">Belongs to the short-chain dehydrogenases/reductases (SDR) family.</text>
</comment>
<accession>A0A4P9WE80</accession>
<evidence type="ECO:0000256" key="1">
    <source>
        <dbReference type="ARBA" id="ARBA00006484"/>
    </source>
</evidence>
<dbReference type="AlphaFoldDB" id="A0A4P9WE80"/>
<dbReference type="Gene3D" id="3.40.50.720">
    <property type="entry name" value="NAD(P)-binding Rossmann-like Domain"/>
    <property type="match status" value="1"/>
</dbReference>
<dbReference type="Pfam" id="PF00106">
    <property type="entry name" value="adh_short"/>
    <property type="match status" value="1"/>
</dbReference>
<keyword evidence="7" id="KW-1185">Reference proteome</keyword>
<dbReference type="Proteomes" id="UP000269721">
    <property type="component" value="Unassembled WGS sequence"/>
</dbReference>
<dbReference type="PRINTS" id="PR00080">
    <property type="entry name" value="SDRFAMILY"/>
</dbReference>
<name>A0A4P9WE80_9FUNG</name>
<dbReference type="PRINTS" id="PR00081">
    <property type="entry name" value="GDHRDH"/>
</dbReference>
<keyword evidence="3" id="KW-0560">Oxidoreductase</keyword>
<evidence type="ECO:0000313" key="6">
    <source>
        <dbReference type="EMBL" id="RKO88686.1"/>
    </source>
</evidence>
<dbReference type="GO" id="GO:0016491">
    <property type="term" value="F:oxidoreductase activity"/>
    <property type="evidence" value="ECO:0007669"/>
    <property type="project" value="UniProtKB-KW"/>
</dbReference>
<dbReference type="OrthoDB" id="1933717at2759"/>
<proteinExistence type="inferred from homology"/>
<protein>
    <submittedName>
        <fullName evidence="6">Uncharacterized protein</fullName>
    </submittedName>
</protein>